<dbReference type="OrthoDB" id="5585143at2"/>
<protein>
    <recommendedName>
        <fullName evidence="1">Putative auto-transporter adhesin head GIN domain-containing protein</fullName>
    </recommendedName>
</protein>
<gene>
    <name evidence="2" type="ORF">G113_15358</name>
</gene>
<dbReference type="PATRIC" id="fig|1268236.3.peg.3012"/>
<dbReference type="InterPro" id="IPR021255">
    <property type="entry name" value="DUF2807"/>
</dbReference>
<dbReference type="EMBL" id="AQGQ01000123">
    <property type="protein sequence ID" value="EOD54242.1"/>
    <property type="molecule type" value="Genomic_DNA"/>
</dbReference>
<accession>R1F311</accession>
<dbReference type="Gene3D" id="2.160.20.120">
    <property type="match status" value="1"/>
</dbReference>
<dbReference type="Pfam" id="PF10988">
    <property type="entry name" value="DUF2807"/>
    <property type="match status" value="1"/>
</dbReference>
<name>R1F311_9GAMM</name>
<evidence type="ECO:0000313" key="2">
    <source>
        <dbReference type="EMBL" id="EOD54242.1"/>
    </source>
</evidence>
<comment type="caution">
    <text evidence="2">The sequence shown here is derived from an EMBL/GenBank/DDBJ whole genome shotgun (WGS) entry which is preliminary data.</text>
</comment>
<dbReference type="PANTHER" id="PTHR39200">
    <property type="entry name" value="HYPOTHETICAL EXPORTED PROTEIN"/>
    <property type="match status" value="1"/>
</dbReference>
<keyword evidence="3" id="KW-1185">Reference proteome</keyword>
<sequence length="240" mass="25022">MKQIVAMVLALGLAGCSWQDDEVVHGQGAPVITQRPLGDKVDRILAMVPADITLVPGAQRGIRVEGQENLLPYLTFSESGRKLEIEVKEGYQLSPGERIRVTITLPVLRELALAGGSQGEIGAFEGDELTLSLAGSGGIRTDRLEMKRLEGNIAGSGDLALGQGHADSLTFNIAGSGGIAAGDLLAREVEINIAGSGDVAVRAEQRLTATIAGSGSIDYWGDPEVESEILGVGQLVRKGG</sequence>
<organism evidence="2 3">
    <name type="scientific">Aeromonas molluscorum 848</name>
    <dbReference type="NCBI Taxonomy" id="1268236"/>
    <lineage>
        <taxon>Bacteria</taxon>
        <taxon>Pseudomonadati</taxon>
        <taxon>Pseudomonadota</taxon>
        <taxon>Gammaproteobacteria</taxon>
        <taxon>Aeromonadales</taxon>
        <taxon>Aeromonadaceae</taxon>
        <taxon>Aeromonas</taxon>
    </lineage>
</organism>
<evidence type="ECO:0000259" key="1">
    <source>
        <dbReference type="Pfam" id="PF10988"/>
    </source>
</evidence>
<reference evidence="2 3" key="1">
    <citation type="journal article" date="2013" name="Genome Announc.">
        <title>Draft Genome Sequence of Aeromonas molluscorum Strain 848TT, Isolated from Bivalve Molluscs.</title>
        <authorList>
            <person name="Spataro N."/>
            <person name="Farfan M."/>
            <person name="Albarral V."/>
            <person name="Sanglas A."/>
            <person name="Loren J.G."/>
            <person name="Fuste M.C."/>
            <person name="Bosch E."/>
        </authorList>
    </citation>
    <scope>NUCLEOTIDE SEQUENCE [LARGE SCALE GENOMIC DNA]</scope>
    <source>
        <strain evidence="2 3">848</strain>
    </source>
</reference>
<dbReference type="Proteomes" id="UP000013526">
    <property type="component" value="Unassembled WGS sequence"/>
</dbReference>
<evidence type="ECO:0000313" key="3">
    <source>
        <dbReference type="Proteomes" id="UP000013526"/>
    </source>
</evidence>
<feature type="domain" description="Putative auto-transporter adhesin head GIN" evidence="1">
    <location>
        <begin position="49"/>
        <end position="223"/>
    </location>
</feature>
<dbReference type="RefSeq" id="WP_005905743.1">
    <property type="nucleotide sequence ID" value="NZ_AQGQ01000123.1"/>
</dbReference>
<dbReference type="AlphaFoldDB" id="R1F311"/>
<dbReference type="PROSITE" id="PS51257">
    <property type="entry name" value="PROKAR_LIPOPROTEIN"/>
    <property type="match status" value="1"/>
</dbReference>
<dbReference type="PANTHER" id="PTHR39200:SF1">
    <property type="entry name" value="AUTO-TRANSPORTER ADHESIN HEAD GIN DOMAIN-CONTAINING PROTEIN-RELATED"/>
    <property type="match status" value="1"/>
</dbReference>
<proteinExistence type="predicted"/>